<keyword evidence="3" id="KW-1185">Reference proteome</keyword>
<protein>
    <submittedName>
        <fullName evidence="2">Uncharacterized protein</fullName>
    </submittedName>
</protein>
<organism evidence="2 3">
    <name type="scientific">Atta colombica</name>
    <dbReference type="NCBI Taxonomy" id="520822"/>
    <lineage>
        <taxon>Eukaryota</taxon>
        <taxon>Metazoa</taxon>
        <taxon>Ecdysozoa</taxon>
        <taxon>Arthropoda</taxon>
        <taxon>Hexapoda</taxon>
        <taxon>Insecta</taxon>
        <taxon>Pterygota</taxon>
        <taxon>Neoptera</taxon>
        <taxon>Endopterygota</taxon>
        <taxon>Hymenoptera</taxon>
        <taxon>Apocrita</taxon>
        <taxon>Aculeata</taxon>
        <taxon>Formicoidea</taxon>
        <taxon>Formicidae</taxon>
        <taxon>Myrmicinae</taxon>
        <taxon>Atta</taxon>
    </lineage>
</organism>
<dbReference type="AlphaFoldDB" id="A0A195B6A4"/>
<evidence type="ECO:0000313" key="2">
    <source>
        <dbReference type="EMBL" id="KYM80048.1"/>
    </source>
</evidence>
<sequence length="269" mass="29344">MGELNCNEVLTSFGLVPNDALEGDGGTGLAGSQTLRFRDGPHAGPNAYVGHVLQQKVRRTVVLSNGAIRTRISGELRTPGGSISSRKPPRRGIDGSSAWRLLRHRRSPPPPAANTTRSGVTHGGQVGLPLMRRYLKIPSHLEYREDRLLHVGASVFAPFLAALTSTLHDQSCFEAVEWPLYRVGMGEKLESRETPRHATPRHATPRHATPRHARPGQARPKQRSGIRRGRCDDAIRASIRLLLFVPAASSGAERSGATPRRRGESIILN</sequence>
<gene>
    <name evidence="2" type="ORF">ALC53_09574</name>
</gene>
<accession>A0A195B6A4</accession>
<dbReference type="EMBL" id="KQ976579">
    <property type="protein sequence ID" value="KYM80048.1"/>
    <property type="molecule type" value="Genomic_DNA"/>
</dbReference>
<evidence type="ECO:0000313" key="3">
    <source>
        <dbReference type="Proteomes" id="UP000078540"/>
    </source>
</evidence>
<evidence type="ECO:0000256" key="1">
    <source>
        <dbReference type="SAM" id="MobiDB-lite"/>
    </source>
</evidence>
<reference evidence="2 3" key="1">
    <citation type="submission" date="2015-09" db="EMBL/GenBank/DDBJ databases">
        <title>Atta colombica WGS genome.</title>
        <authorList>
            <person name="Nygaard S."/>
            <person name="Hu H."/>
            <person name="Boomsma J."/>
            <person name="Zhang G."/>
        </authorList>
    </citation>
    <scope>NUCLEOTIDE SEQUENCE [LARGE SCALE GENOMIC DNA]</scope>
    <source>
        <strain evidence="2">Treedump-2</strain>
        <tissue evidence="2">Whole body</tissue>
    </source>
</reference>
<dbReference type="Proteomes" id="UP000078540">
    <property type="component" value="Unassembled WGS sequence"/>
</dbReference>
<name>A0A195B6A4_9HYME</name>
<proteinExistence type="predicted"/>
<feature type="region of interest" description="Disordered" evidence="1">
    <location>
        <begin position="190"/>
        <end position="229"/>
    </location>
</feature>
<feature type="compositionally biased region" description="Basic residues" evidence="1">
    <location>
        <begin position="198"/>
        <end position="228"/>
    </location>
</feature>
<feature type="region of interest" description="Disordered" evidence="1">
    <location>
        <begin position="74"/>
        <end position="125"/>
    </location>
</feature>